<reference evidence="1 2" key="1">
    <citation type="submission" date="2019-12" db="EMBL/GenBank/DDBJ databases">
        <authorList>
            <person name="Alioto T."/>
            <person name="Alioto T."/>
            <person name="Gomez Garrido J."/>
        </authorList>
    </citation>
    <scope>NUCLEOTIDE SEQUENCE [LARGE SCALE GENOMIC DNA]</scope>
</reference>
<dbReference type="Gramene" id="OE9A037414T1">
    <property type="protein sequence ID" value="OE9A037414C1"/>
    <property type="gene ID" value="OE9A037414"/>
</dbReference>
<protein>
    <submittedName>
        <fullName evidence="1">Uncharacterized protein LOC105169149 isoform X1</fullName>
    </submittedName>
</protein>
<comment type="caution">
    <text evidence="1">The sequence shown here is derived from an EMBL/GenBank/DDBJ whole genome shotgun (WGS) entry which is preliminary data.</text>
</comment>
<dbReference type="PANTHER" id="PTHR37707">
    <property type="entry name" value="MATERNAL EFFECT EMBRYO ARREST 9"/>
    <property type="match status" value="1"/>
</dbReference>
<dbReference type="EMBL" id="CACTIH010009201">
    <property type="protein sequence ID" value="CAA3027385.1"/>
    <property type="molecule type" value="Genomic_DNA"/>
</dbReference>
<accession>A0A8S0V1Q8</accession>
<sequence>EPAIWDASRTKTRIVTRDGTIAQADCGRGCNNNTYRLLQGTFTRRGRWARVELEQEKEVEEAENYMKKTEVYLDSVMESAMEEYRLFEVEMNRMAMAEHDSLVKVASRKMGKSMKKAATFASNEYIEAAAKSTSSSSNPKKVNPS</sequence>
<evidence type="ECO:0000313" key="1">
    <source>
        <dbReference type="EMBL" id="CAA3027385.1"/>
    </source>
</evidence>
<dbReference type="OrthoDB" id="992831at2759"/>
<dbReference type="AlphaFoldDB" id="A0A8S0V1Q8"/>
<keyword evidence="2" id="KW-1185">Reference proteome</keyword>
<feature type="non-terminal residue" evidence="1">
    <location>
        <position position="145"/>
    </location>
</feature>
<proteinExistence type="predicted"/>
<name>A0A8S0V1Q8_OLEEU</name>
<gene>
    <name evidence="1" type="ORF">OLEA9_A037414</name>
</gene>
<organism evidence="1 2">
    <name type="scientific">Olea europaea subsp. europaea</name>
    <dbReference type="NCBI Taxonomy" id="158383"/>
    <lineage>
        <taxon>Eukaryota</taxon>
        <taxon>Viridiplantae</taxon>
        <taxon>Streptophyta</taxon>
        <taxon>Embryophyta</taxon>
        <taxon>Tracheophyta</taxon>
        <taxon>Spermatophyta</taxon>
        <taxon>Magnoliopsida</taxon>
        <taxon>eudicotyledons</taxon>
        <taxon>Gunneridae</taxon>
        <taxon>Pentapetalae</taxon>
        <taxon>asterids</taxon>
        <taxon>lamiids</taxon>
        <taxon>Lamiales</taxon>
        <taxon>Oleaceae</taxon>
        <taxon>Oleeae</taxon>
        <taxon>Olea</taxon>
    </lineage>
</organism>
<evidence type="ECO:0000313" key="2">
    <source>
        <dbReference type="Proteomes" id="UP000594638"/>
    </source>
</evidence>
<dbReference type="Proteomes" id="UP000594638">
    <property type="component" value="Unassembled WGS sequence"/>
</dbReference>
<dbReference type="PANTHER" id="PTHR37707:SF1">
    <property type="entry name" value="MATERNAL EFFECT EMBRYO ARREST 9"/>
    <property type="match status" value="1"/>
</dbReference>